<evidence type="ECO:0000313" key="1">
    <source>
        <dbReference type="EMBL" id="OMJ16684.1"/>
    </source>
</evidence>
<dbReference type="EMBL" id="LSSM01003819">
    <property type="protein sequence ID" value="OMJ16684.1"/>
    <property type="molecule type" value="Genomic_DNA"/>
</dbReference>
<accession>A0A1R1XQ05</accession>
<dbReference type="Proteomes" id="UP000187429">
    <property type="component" value="Unassembled WGS sequence"/>
</dbReference>
<proteinExistence type="predicted"/>
<name>A0A1R1XQ05_9FUNG</name>
<organism evidence="1 2">
    <name type="scientific">Smittium culicis</name>
    <dbReference type="NCBI Taxonomy" id="133412"/>
    <lineage>
        <taxon>Eukaryota</taxon>
        <taxon>Fungi</taxon>
        <taxon>Fungi incertae sedis</taxon>
        <taxon>Zoopagomycota</taxon>
        <taxon>Kickxellomycotina</taxon>
        <taxon>Harpellomycetes</taxon>
        <taxon>Harpellales</taxon>
        <taxon>Legeriomycetaceae</taxon>
        <taxon>Smittium</taxon>
    </lineage>
</organism>
<evidence type="ECO:0000313" key="2">
    <source>
        <dbReference type="Proteomes" id="UP000187429"/>
    </source>
</evidence>
<sequence>MVIFSNVDVATKVVGEFVDSIHVVSLKLRPG</sequence>
<protein>
    <submittedName>
        <fullName evidence="1">Uncharacterized protein</fullName>
    </submittedName>
</protein>
<feature type="non-terminal residue" evidence="1">
    <location>
        <position position="31"/>
    </location>
</feature>
<comment type="caution">
    <text evidence="1">The sequence shown here is derived from an EMBL/GenBank/DDBJ whole genome shotgun (WGS) entry which is preliminary data.</text>
</comment>
<gene>
    <name evidence="1" type="ORF">AYI69_g7734</name>
</gene>
<dbReference type="AlphaFoldDB" id="A0A1R1XQ05"/>
<reference evidence="2" key="1">
    <citation type="submission" date="2017-01" db="EMBL/GenBank/DDBJ databases">
        <authorList>
            <person name="Wang Y."/>
            <person name="White M."/>
            <person name="Kvist S."/>
            <person name="Moncalvo J.-M."/>
        </authorList>
    </citation>
    <scope>NUCLEOTIDE SEQUENCE [LARGE SCALE GENOMIC DNA]</scope>
    <source>
        <strain evidence="2">ID-206-W2</strain>
    </source>
</reference>
<keyword evidence="2" id="KW-1185">Reference proteome</keyword>